<name>A0A8J2XH81_9FLAO</name>
<evidence type="ECO:0000313" key="1">
    <source>
        <dbReference type="EMBL" id="GFZ87207.1"/>
    </source>
</evidence>
<dbReference type="Proteomes" id="UP000598120">
    <property type="component" value="Unassembled WGS sequence"/>
</dbReference>
<dbReference type="Pfam" id="PF07920">
    <property type="entry name" value="DUF1684"/>
    <property type="match status" value="1"/>
</dbReference>
<comment type="caution">
    <text evidence="1">The sequence shown here is derived from an EMBL/GenBank/DDBJ whole genome shotgun (WGS) entry which is preliminary data.</text>
</comment>
<organism evidence="1 2">
    <name type="scientific">Aquaticitalea lipolytica</name>
    <dbReference type="NCBI Taxonomy" id="1247562"/>
    <lineage>
        <taxon>Bacteria</taxon>
        <taxon>Pseudomonadati</taxon>
        <taxon>Bacteroidota</taxon>
        <taxon>Flavobacteriia</taxon>
        <taxon>Flavobacteriales</taxon>
        <taxon>Flavobacteriaceae</taxon>
        <taxon>Aquaticitalea</taxon>
    </lineage>
</organism>
<sequence>MKQIIILLLFISALSCGQSKQPILGETEFQREINSEYKDASKSPLKEKDREKFKGLDFFKFDSVYVVTAKFVRTVDEQPFKMKTTTDRLPEYVKYGELIFDLKGKPFKLNIYQNQDLIKKEGFEDYLFLPFLDNTNGEESYGGGRYIDMRIPDGDTIIVDFNSAYNPYCAYNEKYSCPIVPRENYLDTEVRAGVKAFKKH</sequence>
<dbReference type="InterPro" id="IPR012467">
    <property type="entry name" value="DUF1684"/>
</dbReference>
<evidence type="ECO:0008006" key="3">
    <source>
        <dbReference type="Google" id="ProtNLM"/>
    </source>
</evidence>
<accession>A0A8J2XH81</accession>
<dbReference type="PROSITE" id="PS51257">
    <property type="entry name" value="PROKAR_LIPOPROTEIN"/>
    <property type="match status" value="1"/>
</dbReference>
<evidence type="ECO:0000313" key="2">
    <source>
        <dbReference type="Proteomes" id="UP000598120"/>
    </source>
</evidence>
<protein>
    <recommendedName>
        <fullName evidence="3">DUF1684 domain-containing protein</fullName>
    </recommendedName>
</protein>
<gene>
    <name evidence="1" type="ORF">GCM10011531_18040</name>
</gene>
<dbReference type="EMBL" id="BMIC01000003">
    <property type="protein sequence ID" value="GFZ87207.1"/>
    <property type="molecule type" value="Genomic_DNA"/>
</dbReference>
<proteinExistence type="predicted"/>
<dbReference type="PANTHER" id="PTHR41913:SF1">
    <property type="entry name" value="DUF1684 DOMAIN-CONTAINING PROTEIN"/>
    <property type="match status" value="1"/>
</dbReference>
<reference evidence="1 2" key="1">
    <citation type="journal article" date="2014" name="Int. J. Syst. Evol. Microbiol.">
        <title>Complete genome sequence of Corynebacterium casei LMG S-19264T (=DSM 44701T), isolated from a smear-ripened cheese.</title>
        <authorList>
            <consortium name="US DOE Joint Genome Institute (JGI-PGF)"/>
            <person name="Walter F."/>
            <person name="Albersmeier A."/>
            <person name="Kalinowski J."/>
            <person name="Ruckert C."/>
        </authorList>
    </citation>
    <scope>NUCLEOTIDE SEQUENCE [LARGE SCALE GENOMIC DNA]</scope>
    <source>
        <strain evidence="1 2">CGMCC 1.15295</strain>
    </source>
</reference>
<dbReference type="RefSeq" id="WP_188606042.1">
    <property type="nucleotide sequence ID" value="NZ_BMIC01000003.1"/>
</dbReference>
<keyword evidence="2" id="KW-1185">Reference proteome</keyword>
<dbReference type="AlphaFoldDB" id="A0A8J2XH81"/>
<dbReference type="PANTHER" id="PTHR41913">
    <property type="entry name" value="DUF1684 DOMAIN-CONTAINING PROTEIN"/>
    <property type="match status" value="1"/>
</dbReference>